<sequence length="204" mass="23322">MGKNGVGILVYKDLRELVVDVSRVNDRLMTIKLVVERHTLKVISAYAPQMGLDKEVKRYIGKSAGSNEEVHGGFGFGVRNGGAHTFGDGLRYGDEEEEEGGVESIKDQWWDKEVQRKVEVKKAAYLKLVESTDEEEKRTIREGYKKAKKEAKLAVMEAKTIGFACLYEELRDKSKVIKLFRMAKVRERKSHHLDQVRYIKDEEG</sequence>
<reference evidence="2" key="2">
    <citation type="submission" date="2025-08" db="UniProtKB">
        <authorList>
            <consortium name="RefSeq"/>
        </authorList>
    </citation>
    <scope>IDENTIFICATION</scope>
    <source>
        <tissue evidence="2">Leaf</tissue>
    </source>
</reference>
<gene>
    <name evidence="2" type="primary">LOC107819227</name>
</gene>
<evidence type="ECO:0000313" key="1">
    <source>
        <dbReference type="Proteomes" id="UP000790787"/>
    </source>
</evidence>
<dbReference type="Proteomes" id="UP000790787">
    <property type="component" value="Chromosome 12"/>
</dbReference>
<keyword evidence="1" id="KW-1185">Reference proteome</keyword>
<evidence type="ECO:0000313" key="2">
    <source>
        <dbReference type="RefSeq" id="XP_075083453.1"/>
    </source>
</evidence>
<accession>A0AC58SER3</accession>
<name>A0AC58SER3_TOBAC</name>
<organism evidence="1 2">
    <name type="scientific">Nicotiana tabacum</name>
    <name type="common">Common tobacco</name>
    <dbReference type="NCBI Taxonomy" id="4097"/>
    <lineage>
        <taxon>Eukaryota</taxon>
        <taxon>Viridiplantae</taxon>
        <taxon>Streptophyta</taxon>
        <taxon>Embryophyta</taxon>
        <taxon>Tracheophyta</taxon>
        <taxon>Spermatophyta</taxon>
        <taxon>Magnoliopsida</taxon>
        <taxon>eudicotyledons</taxon>
        <taxon>Gunneridae</taxon>
        <taxon>Pentapetalae</taxon>
        <taxon>asterids</taxon>
        <taxon>lamiids</taxon>
        <taxon>Solanales</taxon>
        <taxon>Solanaceae</taxon>
        <taxon>Nicotianoideae</taxon>
        <taxon>Nicotianeae</taxon>
        <taxon>Nicotiana</taxon>
    </lineage>
</organism>
<reference evidence="1" key="1">
    <citation type="journal article" date="2014" name="Nat. Commun.">
        <title>The tobacco genome sequence and its comparison with those of tomato and potato.</title>
        <authorList>
            <person name="Sierro N."/>
            <person name="Battey J.N."/>
            <person name="Ouadi S."/>
            <person name="Bakaher N."/>
            <person name="Bovet L."/>
            <person name="Willig A."/>
            <person name="Goepfert S."/>
            <person name="Peitsch M.C."/>
            <person name="Ivanov N.V."/>
        </authorList>
    </citation>
    <scope>NUCLEOTIDE SEQUENCE [LARGE SCALE GENOMIC DNA]</scope>
</reference>
<proteinExistence type="predicted"/>
<protein>
    <submittedName>
        <fullName evidence="2">Uncharacterized protein LOC107819227</fullName>
    </submittedName>
</protein>
<dbReference type="RefSeq" id="XP_075083453.1">
    <property type="nucleotide sequence ID" value="XM_075227352.1"/>
</dbReference>